<sequence>MMRSRNSGRFAGNGDTKTESLTYPRSMQMLPVPAFRLPRALSDACSNPVAAVTIRYFLVRMLTQNLSLMLAGSEFQSLGRAIVKEDEYEESKSENTEFRTHVYDVFSQNVFGNKLPRSVPVTQDYPFIFYIH</sequence>
<evidence type="ECO:0000256" key="1">
    <source>
        <dbReference type="SAM" id="MobiDB-lite"/>
    </source>
</evidence>
<dbReference type="EMBL" id="JAJSOF020000025">
    <property type="protein sequence ID" value="KAJ4434795.1"/>
    <property type="molecule type" value="Genomic_DNA"/>
</dbReference>
<organism evidence="2 3">
    <name type="scientific">Periplaneta americana</name>
    <name type="common">American cockroach</name>
    <name type="synonym">Blatta americana</name>
    <dbReference type="NCBI Taxonomy" id="6978"/>
    <lineage>
        <taxon>Eukaryota</taxon>
        <taxon>Metazoa</taxon>
        <taxon>Ecdysozoa</taxon>
        <taxon>Arthropoda</taxon>
        <taxon>Hexapoda</taxon>
        <taxon>Insecta</taxon>
        <taxon>Pterygota</taxon>
        <taxon>Neoptera</taxon>
        <taxon>Polyneoptera</taxon>
        <taxon>Dictyoptera</taxon>
        <taxon>Blattodea</taxon>
        <taxon>Blattoidea</taxon>
        <taxon>Blattidae</taxon>
        <taxon>Blattinae</taxon>
        <taxon>Periplaneta</taxon>
    </lineage>
</organism>
<dbReference type="Proteomes" id="UP001148838">
    <property type="component" value="Unassembled WGS sequence"/>
</dbReference>
<reference evidence="2 3" key="1">
    <citation type="journal article" date="2022" name="Allergy">
        <title>Genome assembly and annotation of Periplaneta americana reveal a comprehensive cockroach allergen profile.</title>
        <authorList>
            <person name="Wang L."/>
            <person name="Xiong Q."/>
            <person name="Saelim N."/>
            <person name="Wang L."/>
            <person name="Nong W."/>
            <person name="Wan A.T."/>
            <person name="Shi M."/>
            <person name="Liu X."/>
            <person name="Cao Q."/>
            <person name="Hui J.H.L."/>
            <person name="Sookrung N."/>
            <person name="Leung T.F."/>
            <person name="Tungtrongchitr A."/>
            <person name="Tsui S.K.W."/>
        </authorList>
    </citation>
    <scope>NUCLEOTIDE SEQUENCE [LARGE SCALE GENOMIC DNA]</scope>
    <source>
        <strain evidence="2">PWHHKU_190912</strain>
    </source>
</reference>
<evidence type="ECO:0000313" key="2">
    <source>
        <dbReference type="EMBL" id="KAJ4434795.1"/>
    </source>
</evidence>
<proteinExistence type="predicted"/>
<comment type="caution">
    <text evidence="2">The sequence shown here is derived from an EMBL/GenBank/DDBJ whole genome shotgun (WGS) entry which is preliminary data.</text>
</comment>
<name>A0ABQ8SM29_PERAM</name>
<feature type="region of interest" description="Disordered" evidence="1">
    <location>
        <begin position="1"/>
        <end position="20"/>
    </location>
</feature>
<protein>
    <submittedName>
        <fullName evidence="2">Uncharacterized protein</fullName>
    </submittedName>
</protein>
<accession>A0ABQ8SM29</accession>
<keyword evidence="3" id="KW-1185">Reference proteome</keyword>
<gene>
    <name evidence="2" type="ORF">ANN_23366</name>
</gene>
<evidence type="ECO:0000313" key="3">
    <source>
        <dbReference type="Proteomes" id="UP001148838"/>
    </source>
</evidence>